<dbReference type="InterPro" id="IPR000866">
    <property type="entry name" value="AhpC/TSA"/>
</dbReference>
<accession>A0A1T4YAE9</accession>
<sequence length="195" mass="21283">MAEVPSTRILPLGSTAPEFELPAALGQTYTLDDVRGPRGLLVMFVCNHCPFVIHLAAALSEFAKELETQGIGVVAITSNDIEKYPADSPAKMVEFSAQYGWNFPYLYDADQSVAHAYVAACTPDFYLFDGELKLTYCGQFDGSRPKNTTPITGDDLRAAVQALLAGEAPIQTQRPSTGCNIKWKPGNEPDHFKLH</sequence>
<evidence type="ECO:0000313" key="4">
    <source>
        <dbReference type="Proteomes" id="UP000190774"/>
    </source>
</evidence>
<dbReference type="InterPro" id="IPR013766">
    <property type="entry name" value="Thioredoxin_domain"/>
</dbReference>
<dbReference type="PANTHER" id="PTHR43640:SF1">
    <property type="entry name" value="THIOREDOXIN-DEPENDENT PEROXIREDOXIN"/>
    <property type="match status" value="1"/>
</dbReference>
<evidence type="ECO:0000259" key="2">
    <source>
        <dbReference type="PROSITE" id="PS51352"/>
    </source>
</evidence>
<keyword evidence="4" id="KW-1185">Reference proteome</keyword>
<dbReference type="InterPro" id="IPR047262">
    <property type="entry name" value="PRX-like1"/>
</dbReference>
<feature type="domain" description="Thioredoxin" evidence="2">
    <location>
        <begin position="10"/>
        <end position="165"/>
    </location>
</feature>
<gene>
    <name evidence="3" type="ORF">SAMN02745166_02834</name>
</gene>
<dbReference type="Proteomes" id="UP000190774">
    <property type="component" value="Unassembled WGS sequence"/>
</dbReference>
<dbReference type="CDD" id="cd02969">
    <property type="entry name" value="PRX_like1"/>
    <property type="match status" value="1"/>
</dbReference>
<feature type="region of interest" description="Disordered" evidence="1">
    <location>
        <begin position="173"/>
        <end position="195"/>
    </location>
</feature>
<organism evidence="3 4">
    <name type="scientific">Prosthecobacter debontii</name>
    <dbReference type="NCBI Taxonomy" id="48467"/>
    <lineage>
        <taxon>Bacteria</taxon>
        <taxon>Pseudomonadati</taxon>
        <taxon>Verrucomicrobiota</taxon>
        <taxon>Verrucomicrobiia</taxon>
        <taxon>Verrucomicrobiales</taxon>
        <taxon>Verrucomicrobiaceae</taxon>
        <taxon>Prosthecobacter</taxon>
    </lineage>
</organism>
<feature type="compositionally biased region" description="Basic and acidic residues" evidence="1">
    <location>
        <begin position="185"/>
        <end position="195"/>
    </location>
</feature>
<dbReference type="GO" id="GO:0016209">
    <property type="term" value="F:antioxidant activity"/>
    <property type="evidence" value="ECO:0007669"/>
    <property type="project" value="InterPro"/>
</dbReference>
<protein>
    <submittedName>
        <fullName evidence="3">AhpC/TSA family protein</fullName>
    </submittedName>
</protein>
<evidence type="ECO:0000313" key="3">
    <source>
        <dbReference type="EMBL" id="SKA98673.1"/>
    </source>
</evidence>
<dbReference type="PROSITE" id="PS51352">
    <property type="entry name" value="THIOREDOXIN_2"/>
    <property type="match status" value="1"/>
</dbReference>
<dbReference type="OrthoDB" id="9809746at2"/>
<dbReference type="GO" id="GO:0016491">
    <property type="term" value="F:oxidoreductase activity"/>
    <property type="evidence" value="ECO:0007669"/>
    <property type="project" value="InterPro"/>
</dbReference>
<dbReference type="InterPro" id="IPR036249">
    <property type="entry name" value="Thioredoxin-like_sf"/>
</dbReference>
<dbReference type="PANTHER" id="PTHR43640">
    <property type="entry name" value="OS07G0260300 PROTEIN"/>
    <property type="match status" value="1"/>
</dbReference>
<evidence type="ECO:0000256" key="1">
    <source>
        <dbReference type="SAM" id="MobiDB-lite"/>
    </source>
</evidence>
<dbReference type="AlphaFoldDB" id="A0A1T4YAE9"/>
<dbReference type="RefSeq" id="WP_078814001.1">
    <property type="nucleotide sequence ID" value="NZ_FUYE01000008.1"/>
</dbReference>
<dbReference type="STRING" id="48467.SAMN02745166_02834"/>
<dbReference type="EMBL" id="FUYE01000008">
    <property type="protein sequence ID" value="SKA98673.1"/>
    <property type="molecule type" value="Genomic_DNA"/>
</dbReference>
<dbReference type="Pfam" id="PF00578">
    <property type="entry name" value="AhpC-TSA"/>
    <property type="match status" value="1"/>
</dbReference>
<dbReference type="SUPFAM" id="SSF52833">
    <property type="entry name" value="Thioredoxin-like"/>
    <property type="match status" value="1"/>
</dbReference>
<name>A0A1T4YAE9_9BACT</name>
<dbReference type="Gene3D" id="3.40.30.10">
    <property type="entry name" value="Glutaredoxin"/>
    <property type="match status" value="1"/>
</dbReference>
<reference evidence="4" key="1">
    <citation type="submission" date="2017-02" db="EMBL/GenBank/DDBJ databases">
        <authorList>
            <person name="Varghese N."/>
            <person name="Submissions S."/>
        </authorList>
    </citation>
    <scope>NUCLEOTIDE SEQUENCE [LARGE SCALE GENOMIC DNA]</scope>
    <source>
        <strain evidence="4">ATCC 700200</strain>
    </source>
</reference>
<proteinExistence type="predicted"/>